<dbReference type="AlphaFoldDB" id="A0A914WVY0"/>
<sequence length="108" mass="11922">MIKPALTPCRNASAVNGTSIKLYGCFDTEFCCTLAPRCGSGMCYISDNVRVMGRGWLNQAIPEYLQALKIICATAKRRHESEDNATSTIAERQGEQHVKTSKSRNAKH</sequence>
<dbReference type="WBParaSite" id="PSAMB.scaffold5320size12042.g26354.t1">
    <property type="protein sequence ID" value="PSAMB.scaffold5320size12042.g26354.t1"/>
    <property type="gene ID" value="PSAMB.scaffold5320size12042.g26354"/>
</dbReference>
<protein>
    <submittedName>
        <fullName evidence="3">Uncharacterized protein</fullName>
    </submittedName>
</protein>
<evidence type="ECO:0000313" key="3">
    <source>
        <dbReference type="WBParaSite" id="PSAMB.scaffold5320size12042.g26354.t1"/>
    </source>
</evidence>
<accession>A0A914WVY0</accession>
<evidence type="ECO:0000313" key="2">
    <source>
        <dbReference type="Proteomes" id="UP000887566"/>
    </source>
</evidence>
<name>A0A914WVY0_9BILA</name>
<proteinExistence type="predicted"/>
<reference evidence="3" key="1">
    <citation type="submission" date="2022-11" db="UniProtKB">
        <authorList>
            <consortium name="WormBaseParasite"/>
        </authorList>
    </citation>
    <scope>IDENTIFICATION</scope>
</reference>
<organism evidence="2 3">
    <name type="scientific">Plectus sambesii</name>
    <dbReference type="NCBI Taxonomy" id="2011161"/>
    <lineage>
        <taxon>Eukaryota</taxon>
        <taxon>Metazoa</taxon>
        <taxon>Ecdysozoa</taxon>
        <taxon>Nematoda</taxon>
        <taxon>Chromadorea</taxon>
        <taxon>Plectida</taxon>
        <taxon>Plectina</taxon>
        <taxon>Plectoidea</taxon>
        <taxon>Plectidae</taxon>
        <taxon>Plectus</taxon>
    </lineage>
</organism>
<keyword evidence="2" id="KW-1185">Reference proteome</keyword>
<dbReference type="Proteomes" id="UP000887566">
    <property type="component" value="Unplaced"/>
</dbReference>
<feature type="region of interest" description="Disordered" evidence="1">
    <location>
        <begin position="79"/>
        <end position="108"/>
    </location>
</feature>
<evidence type="ECO:0000256" key="1">
    <source>
        <dbReference type="SAM" id="MobiDB-lite"/>
    </source>
</evidence>
<feature type="compositionally biased region" description="Basic residues" evidence="1">
    <location>
        <begin position="99"/>
        <end position="108"/>
    </location>
</feature>